<sequence>MNDYDDETAFIMANFLKCDGLCDIVFECYGLQKVVNDFRKMRYYKKLRYDKNVTFTTINFIIKIMQTHINIFCTFAQAFLSKYLILHLKNVMKIQPPKVIHSDIEDNSCDNLILFLEETGFIRSPDRIITVSIFGFIFLILH</sequence>
<name>A0A0C2J824_THEKT</name>
<keyword evidence="2" id="KW-1185">Reference proteome</keyword>
<dbReference type="Proteomes" id="UP000031668">
    <property type="component" value="Unassembled WGS sequence"/>
</dbReference>
<protein>
    <submittedName>
        <fullName evidence="1">Uncharacterized protein</fullName>
    </submittedName>
</protein>
<dbReference type="EMBL" id="JWZT01003910">
    <property type="protein sequence ID" value="KII65268.1"/>
    <property type="molecule type" value="Genomic_DNA"/>
</dbReference>
<reference evidence="1 2" key="1">
    <citation type="journal article" date="2014" name="Genome Biol. Evol.">
        <title>The genome of the myxosporean Thelohanellus kitauei shows adaptations to nutrient acquisition within its fish host.</title>
        <authorList>
            <person name="Yang Y."/>
            <person name="Xiong J."/>
            <person name="Zhou Z."/>
            <person name="Huo F."/>
            <person name="Miao W."/>
            <person name="Ran C."/>
            <person name="Liu Y."/>
            <person name="Zhang J."/>
            <person name="Feng J."/>
            <person name="Wang M."/>
            <person name="Wang M."/>
            <person name="Wang L."/>
            <person name="Yao B."/>
        </authorList>
    </citation>
    <scope>NUCLEOTIDE SEQUENCE [LARGE SCALE GENOMIC DNA]</scope>
    <source>
        <strain evidence="1">Wuqing</strain>
    </source>
</reference>
<evidence type="ECO:0000313" key="2">
    <source>
        <dbReference type="Proteomes" id="UP000031668"/>
    </source>
</evidence>
<organism evidence="1 2">
    <name type="scientific">Thelohanellus kitauei</name>
    <name type="common">Myxosporean</name>
    <dbReference type="NCBI Taxonomy" id="669202"/>
    <lineage>
        <taxon>Eukaryota</taxon>
        <taxon>Metazoa</taxon>
        <taxon>Cnidaria</taxon>
        <taxon>Myxozoa</taxon>
        <taxon>Myxosporea</taxon>
        <taxon>Bivalvulida</taxon>
        <taxon>Platysporina</taxon>
        <taxon>Myxobolidae</taxon>
        <taxon>Thelohanellus</taxon>
    </lineage>
</organism>
<proteinExistence type="predicted"/>
<gene>
    <name evidence="1" type="ORF">RF11_02687</name>
</gene>
<dbReference type="AlphaFoldDB" id="A0A0C2J824"/>
<comment type="caution">
    <text evidence="1">The sequence shown here is derived from an EMBL/GenBank/DDBJ whole genome shotgun (WGS) entry which is preliminary data.</text>
</comment>
<evidence type="ECO:0000313" key="1">
    <source>
        <dbReference type="EMBL" id="KII65268.1"/>
    </source>
</evidence>
<accession>A0A0C2J824</accession>